<keyword evidence="5" id="KW-1185">Reference proteome</keyword>
<dbReference type="Pfam" id="PF00072">
    <property type="entry name" value="Response_reg"/>
    <property type="match status" value="1"/>
</dbReference>
<dbReference type="STRING" id="580166.AUP43_05090"/>
<evidence type="ECO:0000256" key="2">
    <source>
        <dbReference type="PROSITE-ProRule" id="PRU00169"/>
    </source>
</evidence>
<dbReference type="InterPro" id="IPR001789">
    <property type="entry name" value="Sig_transdc_resp-reg_receiver"/>
</dbReference>
<proteinExistence type="predicted"/>
<name>A0A154WF75_9PROT</name>
<dbReference type="Proteomes" id="UP000076400">
    <property type="component" value="Unassembled WGS sequence"/>
</dbReference>
<dbReference type="Gene3D" id="3.40.50.2300">
    <property type="match status" value="1"/>
</dbReference>
<dbReference type="InterPro" id="IPR011006">
    <property type="entry name" value="CheY-like_superfamily"/>
</dbReference>
<dbReference type="PROSITE" id="PS50110">
    <property type="entry name" value="RESPONSE_REGULATORY"/>
    <property type="match status" value="1"/>
</dbReference>
<dbReference type="SMART" id="SM00448">
    <property type="entry name" value="REC"/>
    <property type="match status" value="1"/>
</dbReference>
<dbReference type="AlphaFoldDB" id="A0A154WF75"/>
<feature type="modified residue" description="4-aspartylphosphate" evidence="2">
    <location>
        <position position="187"/>
    </location>
</feature>
<dbReference type="SUPFAM" id="SSF52172">
    <property type="entry name" value="CheY-like"/>
    <property type="match status" value="1"/>
</dbReference>
<evidence type="ECO:0000256" key="1">
    <source>
        <dbReference type="ARBA" id="ARBA00022553"/>
    </source>
</evidence>
<organism evidence="4 5">
    <name type="scientific">Oceanibaculum pacificum</name>
    <dbReference type="NCBI Taxonomy" id="580166"/>
    <lineage>
        <taxon>Bacteria</taxon>
        <taxon>Pseudomonadati</taxon>
        <taxon>Pseudomonadota</taxon>
        <taxon>Alphaproteobacteria</taxon>
        <taxon>Rhodospirillales</taxon>
        <taxon>Oceanibaculaceae</taxon>
        <taxon>Oceanibaculum</taxon>
    </lineage>
</organism>
<reference evidence="4 5" key="1">
    <citation type="submission" date="2015-12" db="EMBL/GenBank/DDBJ databases">
        <title>Genome sequence of Oceanibaculum pacificum MCCC 1A02656.</title>
        <authorList>
            <person name="Lu L."/>
            <person name="Lai Q."/>
            <person name="Shao Z."/>
            <person name="Qian P."/>
        </authorList>
    </citation>
    <scope>NUCLEOTIDE SEQUENCE [LARGE SCALE GENOMIC DNA]</scope>
    <source>
        <strain evidence="4 5">MCCC 1A02656</strain>
    </source>
</reference>
<evidence type="ECO:0000313" key="5">
    <source>
        <dbReference type="Proteomes" id="UP000076400"/>
    </source>
</evidence>
<dbReference type="PANTHER" id="PTHR44591">
    <property type="entry name" value="STRESS RESPONSE REGULATOR PROTEIN 1"/>
    <property type="match status" value="1"/>
</dbReference>
<sequence>MIVTTPRSSILVIGALASRRATLTEMLGETADFVVHTADSIATGAHILGAAACDAIIIDTREGTDLDVGAIPTLRRLAGPAALLAVLPMMEGDEAGRALRIGADRCLLLEQQDAAGLAATIRAVLTAGPRHRALREPHVMIVEDEPATAEILSRFMAWRGYRVTAVPNGRHALERLRGDPADIVITDLDMPMLDGESLIAELKSASNRPPVIVVTGNPISELTWSRLRRSVVELYLKPLNLREIGQTVDRIVGTRAA</sequence>
<evidence type="ECO:0000313" key="4">
    <source>
        <dbReference type="EMBL" id="KZD12183.1"/>
    </source>
</evidence>
<dbReference type="InterPro" id="IPR050595">
    <property type="entry name" value="Bact_response_regulator"/>
</dbReference>
<accession>A0A154WF75</accession>
<dbReference type="PANTHER" id="PTHR44591:SF3">
    <property type="entry name" value="RESPONSE REGULATORY DOMAIN-CONTAINING PROTEIN"/>
    <property type="match status" value="1"/>
</dbReference>
<evidence type="ECO:0000259" key="3">
    <source>
        <dbReference type="PROSITE" id="PS50110"/>
    </source>
</evidence>
<dbReference type="GO" id="GO:0000160">
    <property type="term" value="P:phosphorelay signal transduction system"/>
    <property type="evidence" value="ECO:0007669"/>
    <property type="project" value="InterPro"/>
</dbReference>
<gene>
    <name evidence="4" type="ORF">AUP43_05090</name>
</gene>
<keyword evidence="1 2" id="KW-0597">Phosphoprotein</keyword>
<dbReference type="OrthoDB" id="7356227at2"/>
<dbReference type="EMBL" id="LPXN01000046">
    <property type="protein sequence ID" value="KZD12183.1"/>
    <property type="molecule type" value="Genomic_DNA"/>
</dbReference>
<protein>
    <recommendedName>
        <fullName evidence="3">Response regulatory domain-containing protein</fullName>
    </recommendedName>
</protein>
<comment type="caution">
    <text evidence="4">The sequence shown here is derived from an EMBL/GenBank/DDBJ whole genome shotgun (WGS) entry which is preliminary data.</text>
</comment>
<feature type="domain" description="Response regulatory" evidence="3">
    <location>
        <begin position="138"/>
        <end position="252"/>
    </location>
</feature>